<reference evidence="2" key="1">
    <citation type="journal article" date="2014" name="Int. J. Syst. Evol. Microbiol.">
        <title>Complete genome sequence of Corynebacterium casei LMG S-19264T (=DSM 44701T), isolated from a smear-ripened cheese.</title>
        <authorList>
            <consortium name="US DOE Joint Genome Institute (JGI-PGF)"/>
            <person name="Walter F."/>
            <person name="Albersmeier A."/>
            <person name="Kalinowski J."/>
            <person name="Ruckert C."/>
        </authorList>
    </citation>
    <scope>NUCLEOTIDE SEQUENCE</scope>
    <source>
        <strain evidence="2">JCM 4654</strain>
    </source>
</reference>
<gene>
    <name evidence="2" type="ORF">GCM10010508_18180</name>
</gene>
<dbReference type="EMBL" id="BMVF01000004">
    <property type="protein sequence ID" value="GHD87161.1"/>
    <property type="molecule type" value="Genomic_DNA"/>
</dbReference>
<feature type="compositionally biased region" description="Basic and acidic residues" evidence="1">
    <location>
        <begin position="31"/>
        <end position="63"/>
    </location>
</feature>
<dbReference type="Proteomes" id="UP000608955">
    <property type="component" value="Unassembled WGS sequence"/>
</dbReference>
<evidence type="ECO:0000313" key="3">
    <source>
        <dbReference type="Proteomes" id="UP000608955"/>
    </source>
</evidence>
<organism evidence="2 3">
    <name type="scientific">Streptomyces naganishii JCM 4654</name>
    <dbReference type="NCBI Taxonomy" id="1306179"/>
    <lineage>
        <taxon>Bacteria</taxon>
        <taxon>Bacillati</taxon>
        <taxon>Actinomycetota</taxon>
        <taxon>Actinomycetes</taxon>
        <taxon>Kitasatosporales</taxon>
        <taxon>Streptomycetaceae</taxon>
        <taxon>Streptomyces</taxon>
    </lineage>
</organism>
<evidence type="ECO:0000256" key="1">
    <source>
        <dbReference type="SAM" id="MobiDB-lite"/>
    </source>
</evidence>
<sequence>MRPRLGRPRRPSTGHAFGAPFVHSSVDADDPGGRPTEDQWHAAQNPDRRGRPRLRDVPRRGLSDEDGPCCRLAGAVGGEVFYGIGHAPGAGFTAGLPAG</sequence>
<keyword evidence="3" id="KW-1185">Reference proteome</keyword>
<feature type="compositionally biased region" description="Basic residues" evidence="1">
    <location>
        <begin position="1"/>
        <end position="12"/>
    </location>
</feature>
<feature type="region of interest" description="Disordered" evidence="1">
    <location>
        <begin position="1"/>
        <end position="69"/>
    </location>
</feature>
<proteinExistence type="predicted"/>
<dbReference type="AlphaFoldDB" id="A0A918Y213"/>
<reference evidence="2" key="2">
    <citation type="submission" date="2020-09" db="EMBL/GenBank/DDBJ databases">
        <authorList>
            <person name="Sun Q."/>
            <person name="Ohkuma M."/>
        </authorList>
    </citation>
    <scope>NUCLEOTIDE SEQUENCE</scope>
    <source>
        <strain evidence="2">JCM 4654</strain>
    </source>
</reference>
<accession>A0A918Y213</accession>
<evidence type="ECO:0000313" key="2">
    <source>
        <dbReference type="EMBL" id="GHD87161.1"/>
    </source>
</evidence>
<name>A0A918Y213_9ACTN</name>
<protein>
    <submittedName>
        <fullName evidence="2">Uncharacterized protein</fullName>
    </submittedName>
</protein>
<comment type="caution">
    <text evidence="2">The sequence shown here is derived from an EMBL/GenBank/DDBJ whole genome shotgun (WGS) entry which is preliminary data.</text>
</comment>